<feature type="domain" description="Glycosyltransferase RgtA/B/C/D-like" evidence="9">
    <location>
        <begin position="66"/>
        <end position="221"/>
    </location>
</feature>
<sequence>MKKSLIIFFILLLAAFLRLYRIMEDPPALYWDEVAIGYNAYSINQTGKDEWGISWPVLFRSYDDYKPPVYIYTVALFQKFLGPTDFSVRLPSALAGILTVAFLYFLVYELTKRFSVSAISALMLAISMWHIQFSRAGFEANLALMFVVLGIWMFLLSLRVNIKLLFLSFISFGLSTATYHNAKIFVPVFLIILMVLFYDKIKKNLKAVALIGLITFIFYLPFLPAYFSREGQLRATAESILNQKGNLLLNFQQNFLVNFSFDYLFFHGDQAGRHSVKKLGELYVWQLPFILIGLYDLIKHRSKLSVIIFAWLILGAIPAAVTKVSPHALRALLSVVPWQILTAVGLVKIPRLIPLTVPVVVFSLLLYLHLYHIHYPVAYAADWQDGYAQTISYLKSEEKNYEEIYIHDSLPEEYLKWYTLAKSEKLFRRDLLTLPIKKYPGKKSLIVAPPYMVSKDIKVIKEIKMYGGDAVYKLYEF</sequence>
<accession>A0A1F5Z3T5</accession>
<keyword evidence="3" id="KW-0328">Glycosyltransferase</keyword>
<dbReference type="EMBL" id="MFJG01000015">
    <property type="protein sequence ID" value="OGG07118.1"/>
    <property type="molecule type" value="Genomic_DNA"/>
</dbReference>
<dbReference type="GO" id="GO:0009103">
    <property type="term" value="P:lipopolysaccharide biosynthetic process"/>
    <property type="evidence" value="ECO:0007669"/>
    <property type="project" value="UniProtKB-ARBA"/>
</dbReference>
<evidence type="ECO:0000256" key="2">
    <source>
        <dbReference type="ARBA" id="ARBA00022475"/>
    </source>
</evidence>
<dbReference type="GO" id="GO:0016763">
    <property type="term" value="F:pentosyltransferase activity"/>
    <property type="evidence" value="ECO:0007669"/>
    <property type="project" value="TreeGrafter"/>
</dbReference>
<feature type="transmembrane region" description="Helical" evidence="8">
    <location>
        <begin position="207"/>
        <end position="227"/>
    </location>
</feature>
<evidence type="ECO:0000256" key="8">
    <source>
        <dbReference type="SAM" id="Phobius"/>
    </source>
</evidence>
<evidence type="ECO:0000259" key="9">
    <source>
        <dbReference type="Pfam" id="PF13231"/>
    </source>
</evidence>
<evidence type="ECO:0000313" key="10">
    <source>
        <dbReference type="EMBL" id="OGG07118.1"/>
    </source>
</evidence>
<comment type="subcellular location">
    <subcellularLocation>
        <location evidence="1">Cell membrane</location>
        <topology evidence="1">Multi-pass membrane protein</topology>
    </subcellularLocation>
</comment>
<feature type="transmembrane region" description="Helical" evidence="8">
    <location>
        <begin position="143"/>
        <end position="172"/>
    </location>
</feature>
<gene>
    <name evidence="10" type="ORF">A2872_02860</name>
</gene>
<reference evidence="10 11" key="1">
    <citation type="journal article" date="2016" name="Nat. Commun.">
        <title>Thousands of microbial genomes shed light on interconnected biogeochemical processes in an aquifer system.</title>
        <authorList>
            <person name="Anantharaman K."/>
            <person name="Brown C.T."/>
            <person name="Hug L.A."/>
            <person name="Sharon I."/>
            <person name="Castelle C.J."/>
            <person name="Probst A.J."/>
            <person name="Thomas B.C."/>
            <person name="Singh A."/>
            <person name="Wilkins M.J."/>
            <person name="Karaoz U."/>
            <person name="Brodie E.L."/>
            <person name="Williams K.H."/>
            <person name="Hubbard S.S."/>
            <person name="Banfield J.F."/>
        </authorList>
    </citation>
    <scope>NUCLEOTIDE SEQUENCE [LARGE SCALE GENOMIC DNA]</scope>
</reference>
<name>A0A1F5Z3T5_9BACT</name>
<proteinExistence type="predicted"/>
<feature type="transmembrane region" description="Helical" evidence="8">
    <location>
        <begin position="86"/>
        <end position="107"/>
    </location>
</feature>
<keyword evidence="5 8" id="KW-0812">Transmembrane</keyword>
<dbReference type="Pfam" id="PF13231">
    <property type="entry name" value="PMT_2"/>
    <property type="match status" value="1"/>
</dbReference>
<dbReference type="PANTHER" id="PTHR33908">
    <property type="entry name" value="MANNOSYLTRANSFERASE YKCB-RELATED"/>
    <property type="match status" value="1"/>
</dbReference>
<keyword evidence="6 8" id="KW-1133">Transmembrane helix</keyword>
<dbReference type="AlphaFoldDB" id="A0A1F5Z3T5"/>
<dbReference type="InterPro" id="IPR050297">
    <property type="entry name" value="LipidA_mod_glycosyltrf_83"/>
</dbReference>
<evidence type="ECO:0000256" key="4">
    <source>
        <dbReference type="ARBA" id="ARBA00022679"/>
    </source>
</evidence>
<keyword evidence="2" id="KW-1003">Cell membrane</keyword>
<evidence type="ECO:0000256" key="6">
    <source>
        <dbReference type="ARBA" id="ARBA00022989"/>
    </source>
</evidence>
<evidence type="ECO:0000256" key="5">
    <source>
        <dbReference type="ARBA" id="ARBA00022692"/>
    </source>
</evidence>
<feature type="transmembrane region" description="Helical" evidence="8">
    <location>
        <begin position="114"/>
        <end position="131"/>
    </location>
</feature>
<dbReference type="STRING" id="1798377.A2872_02860"/>
<evidence type="ECO:0000256" key="7">
    <source>
        <dbReference type="ARBA" id="ARBA00023136"/>
    </source>
</evidence>
<evidence type="ECO:0000256" key="3">
    <source>
        <dbReference type="ARBA" id="ARBA00022676"/>
    </source>
</evidence>
<dbReference type="PANTHER" id="PTHR33908:SF11">
    <property type="entry name" value="MEMBRANE PROTEIN"/>
    <property type="match status" value="1"/>
</dbReference>
<feature type="transmembrane region" description="Helical" evidence="8">
    <location>
        <begin position="352"/>
        <end position="370"/>
    </location>
</feature>
<evidence type="ECO:0000256" key="1">
    <source>
        <dbReference type="ARBA" id="ARBA00004651"/>
    </source>
</evidence>
<dbReference type="InterPro" id="IPR038731">
    <property type="entry name" value="RgtA/B/C-like"/>
</dbReference>
<comment type="caution">
    <text evidence="10">The sequence shown here is derived from an EMBL/GenBank/DDBJ whole genome shotgun (WGS) entry which is preliminary data.</text>
</comment>
<dbReference type="GO" id="GO:0005886">
    <property type="term" value="C:plasma membrane"/>
    <property type="evidence" value="ECO:0007669"/>
    <property type="project" value="UniProtKB-SubCell"/>
</dbReference>
<evidence type="ECO:0000313" key="11">
    <source>
        <dbReference type="Proteomes" id="UP000178681"/>
    </source>
</evidence>
<feature type="transmembrane region" description="Helical" evidence="8">
    <location>
        <begin position="184"/>
        <end position="201"/>
    </location>
</feature>
<feature type="transmembrane region" description="Helical" evidence="8">
    <location>
        <begin position="304"/>
        <end position="321"/>
    </location>
</feature>
<keyword evidence="4" id="KW-0808">Transferase</keyword>
<keyword evidence="7 8" id="KW-0472">Membrane</keyword>
<dbReference type="Proteomes" id="UP000178681">
    <property type="component" value="Unassembled WGS sequence"/>
</dbReference>
<organism evidence="10 11">
    <name type="scientific">Candidatus Gottesmanbacteria bacterium RIFCSPHIGHO2_01_FULL_42_12</name>
    <dbReference type="NCBI Taxonomy" id="1798377"/>
    <lineage>
        <taxon>Bacteria</taxon>
        <taxon>Candidatus Gottesmaniibacteriota</taxon>
    </lineage>
</organism>
<protein>
    <recommendedName>
        <fullName evidence="9">Glycosyltransferase RgtA/B/C/D-like domain-containing protein</fullName>
    </recommendedName>
</protein>